<dbReference type="Proteomes" id="UP000321947">
    <property type="component" value="Unassembled WGS sequence"/>
</dbReference>
<organism evidence="2 4">
    <name type="scientific">Cucumis melo var. makuwa</name>
    <name type="common">Oriental melon</name>
    <dbReference type="NCBI Taxonomy" id="1194695"/>
    <lineage>
        <taxon>Eukaryota</taxon>
        <taxon>Viridiplantae</taxon>
        <taxon>Streptophyta</taxon>
        <taxon>Embryophyta</taxon>
        <taxon>Tracheophyta</taxon>
        <taxon>Spermatophyta</taxon>
        <taxon>Magnoliopsida</taxon>
        <taxon>eudicotyledons</taxon>
        <taxon>Gunneridae</taxon>
        <taxon>Pentapetalae</taxon>
        <taxon>rosids</taxon>
        <taxon>fabids</taxon>
        <taxon>Cucurbitales</taxon>
        <taxon>Cucurbitaceae</taxon>
        <taxon>Benincaseae</taxon>
        <taxon>Cucumis</taxon>
    </lineage>
</organism>
<evidence type="ECO:0000313" key="3">
    <source>
        <dbReference type="Proteomes" id="UP000321393"/>
    </source>
</evidence>
<reference evidence="3 4" key="1">
    <citation type="submission" date="2019-08" db="EMBL/GenBank/DDBJ databases">
        <title>Draft genome sequences of two oriental melons (Cucumis melo L. var makuwa).</title>
        <authorList>
            <person name="Kwon S.-Y."/>
        </authorList>
    </citation>
    <scope>NUCLEOTIDE SEQUENCE [LARGE SCALE GENOMIC DNA]</scope>
    <source>
        <strain evidence="4">cv. Chang Bougi</strain>
        <strain evidence="3">cv. SW 3</strain>
        <tissue evidence="2">Leaf</tissue>
    </source>
</reference>
<proteinExistence type="predicted"/>
<evidence type="ECO:0000313" key="4">
    <source>
        <dbReference type="Proteomes" id="UP000321947"/>
    </source>
</evidence>
<evidence type="ECO:0000313" key="2">
    <source>
        <dbReference type="EMBL" id="TYK25724.1"/>
    </source>
</evidence>
<accession>A0A5D3DQ64</accession>
<dbReference type="Proteomes" id="UP000321393">
    <property type="component" value="Unassembled WGS sequence"/>
</dbReference>
<evidence type="ECO:0000313" key="1">
    <source>
        <dbReference type="EMBL" id="KAA0035428.1"/>
    </source>
</evidence>
<dbReference type="EMBL" id="SSTE01019907">
    <property type="protein sequence ID" value="KAA0035428.1"/>
    <property type="molecule type" value="Genomic_DNA"/>
</dbReference>
<dbReference type="EMBL" id="SSTD01003772">
    <property type="protein sequence ID" value="TYK25724.1"/>
    <property type="molecule type" value="Genomic_DNA"/>
</dbReference>
<comment type="caution">
    <text evidence="2">The sequence shown here is derived from an EMBL/GenBank/DDBJ whole genome shotgun (WGS) entry which is preliminary data.</text>
</comment>
<protein>
    <submittedName>
        <fullName evidence="2">Uncharacterized protein</fullName>
    </submittedName>
</protein>
<dbReference type="AlphaFoldDB" id="A0A5D3DQ64"/>
<gene>
    <name evidence="2" type="ORF">E5676_scaffold862G00160</name>
    <name evidence="1" type="ORF">E6C27_scaffold285G00470</name>
</gene>
<name>A0A5D3DQ64_CUCMM</name>
<sequence>MGLPEVDDVENEQLNVLEIFNDNRVDEHIDDDTLCRTDIDPTIIERSVVCHVADEFIDDEDEKLSHQSETSTMSSFLKSNAGTLVSTYLKWFSATLWDEICKTVLGRRSGYSKSLGWKPKPKFHKTISATNASTLCS</sequence>